<dbReference type="AlphaFoldDB" id="A0A1F5RFS3"/>
<gene>
    <name evidence="1" type="ORF">A2024_11785</name>
</gene>
<name>A0A1F5RFS3_9BACT</name>
<reference evidence="1 2" key="1">
    <citation type="journal article" date="2016" name="Nat. Commun.">
        <title>Thousands of microbial genomes shed light on interconnected biogeochemical processes in an aquifer system.</title>
        <authorList>
            <person name="Anantharaman K."/>
            <person name="Brown C.T."/>
            <person name="Hug L.A."/>
            <person name="Sharon I."/>
            <person name="Castelle C.J."/>
            <person name="Probst A.J."/>
            <person name="Thomas B.C."/>
            <person name="Singh A."/>
            <person name="Wilkins M.J."/>
            <person name="Karaoz U."/>
            <person name="Brodie E.L."/>
            <person name="Williams K.H."/>
            <person name="Hubbard S.S."/>
            <person name="Banfield J.F."/>
        </authorList>
    </citation>
    <scope>NUCLEOTIDE SEQUENCE [LARGE SCALE GENOMIC DNA]</scope>
</reference>
<dbReference type="Proteomes" id="UP000177230">
    <property type="component" value="Unassembled WGS sequence"/>
</dbReference>
<dbReference type="EMBL" id="MFFM01000028">
    <property type="protein sequence ID" value="OGF12901.1"/>
    <property type="molecule type" value="Genomic_DNA"/>
</dbReference>
<organism evidence="1 2">
    <name type="scientific">Candidatus Edwardsbacteria bacterium GWF2_54_11</name>
    <dbReference type="NCBI Taxonomy" id="1817851"/>
    <lineage>
        <taxon>Bacteria</taxon>
        <taxon>Candidatus Edwardsiibacteriota</taxon>
    </lineage>
</organism>
<evidence type="ECO:0000313" key="2">
    <source>
        <dbReference type="Proteomes" id="UP000177230"/>
    </source>
</evidence>
<protein>
    <submittedName>
        <fullName evidence="1">Uncharacterized protein</fullName>
    </submittedName>
</protein>
<evidence type="ECO:0000313" key="1">
    <source>
        <dbReference type="EMBL" id="OGF12901.1"/>
    </source>
</evidence>
<comment type="caution">
    <text evidence="1">The sequence shown here is derived from an EMBL/GenBank/DDBJ whole genome shotgun (WGS) entry which is preliminary data.</text>
</comment>
<sequence>MTTASITTAATPGRYPIFIFLKSSPFLSMKSARNNTRAILAISTGCIPIIQLRDPLTAWARTRVRSITPSIAPKNGTIRLLNFR</sequence>
<accession>A0A1F5RFS3</accession>
<proteinExistence type="predicted"/>